<feature type="compositionally biased region" description="Basic and acidic residues" evidence="1">
    <location>
        <begin position="133"/>
        <end position="143"/>
    </location>
</feature>
<keyword evidence="3" id="KW-1185">Reference proteome</keyword>
<sequence length="363" mass="39147">MQIVDLHAEDVDVYLPEVISSIEEILGRHDVTLAAILESYEDLLKLVHRLLREIKGMRVGMPSSGIALSTTLGGSSGAEEGAEEDGAGYLSGVVPEDNAEIDGLVTDARSSPGQRGQLVRGPAALEQDDEPSDRESSGKDASPKSKTSTVKLFSSEPEIADKKSARKNDIAAGKDSSRFSSPKIPSTVKRRSSRRKPIVESDAEDAGDDQRRGSTNDVDFEAGRRLRDRDPKRRSPQASEYLPSSPQATVNKEEKGRLYRAVAATRASSSGANRPQINANKGTKAGPPKKSQSHVSDSPIPSSSRTVGKARRGGSEEGGDESGKVVVPAKRKRSPFSESRIKKFQVMKKLKDMEQGRDDLGKK</sequence>
<feature type="compositionally biased region" description="Polar residues" evidence="1">
    <location>
        <begin position="266"/>
        <end position="281"/>
    </location>
</feature>
<proteinExistence type="predicted"/>
<evidence type="ECO:0000256" key="1">
    <source>
        <dbReference type="SAM" id="MobiDB-lite"/>
    </source>
</evidence>
<feature type="compositionally biased region" description="Basic and acidic residues" evidence="1">
    <location>
        <begin position="159"/>
        <end position="169"/>
    </location>
</feature>
<accession>A0A2G8S463</accession>
<name>A0A2G8S463_9APHY</name>
<protein>
    <submittedName>
        <fullName evidence="2">Uncharacterized protein</fullName>
    </submittedName>
</protein>
<feature type="compositionally biased region" description="Basic and acidic residues" evidence="1">
    <location>
        <begin position="221"/>
        <end position="233"/>
    </location>
</feature>
<organism evidence="2 3">
    <name type="scientific">Ganoderma sinense ZZ0214-1</name>
    <dbReference type="NCBI Taxonomy" id="1077348"/>
    <lineage>
        <taxon>Eukaryota</taxon>
        <taxon>Fungi</taxon>
        <taxon>Dikarya</taxon>
        <taxon>Basidiomycota</taxon>
        <taxon>Agaricomycotina</taxon>
        <taxon>Agaricomycetes</taxon>
        <taxon>Polyporales</taxon>
        <taxon>Polyporaceae</taxon>
        <taxon>Ganoderma</taxon>
    </lineage>
</organism>
<gene>
    <name evidence="2" type="ORF">GSI_08562</name>
</gene>
<reference evidence="2 3" key="1">
    <citation type="journal article" date="2015" name="Sci. Rep.">
        <title>Chromosome-level genome map provides insights into diverse defense mechanisms in the medicinal fungus Ganoderma sinense.</title>
        <authorList>
            <person name="Zhu Y."/>
            <person name="Xu J."/>
            <person name="Sun C."/>
            <person name="Zhou S."/>
            <person name="Xu H."/>
            <person name="Nelson D.R."/>
            <person name="Qian J."/>
            <person name="Song J."/>
            <person name="Luo H."/>
            <person name="Xiang L."/>
            <person name="Li Y."/>
            <person name="Xu Z."/>
            <person name="Ji A."/>
            <person name="Wang L."/>
            <person name="Lu S."/>
            <person name="Hayward A."/>
            <person name="Sun W."/>
            <person name="Li X."/>
            <person name="Schwartz D.C."/>
            <person name="Wang Y."/>
            <person name="Chen S."/>
        </authorList>
    </citation>
    <scope>NUCLEOTIDE SEQUENCE [LARGE SCALE GENOMIC DNA]</scope>
    <source>
        <strain evidence="2 3">ZZ0214-1</strain>
    </source>
</reference>
<dbReference type="Proteomes" id="UP000230002">
    <property type="component" value="Unassembled WGS sequence"/>
</dbReference>
<feature type="region of interest" description="Disordered" evidence="1">
    <location>
        <begin position="106"/>
        <end position="363"/>
    </location>
</feature>
<comment type="caution">
    <text evidence="2">The sequence shown here is derived from an EMBL/GenBank/DDBJ whole genome shotgun (WGS) entry which is preliminary data.</text>
</comment>
<evidence type="ECO:0000313" key="3">
    <source>
        <dbReference type="Proteomes" id="UP000230002"/>
    </source>
</evidence>
<feature type="compositionally biased region" description="Basic and acidic residues" evidence="1">
    <location>
        <begin position="349"/>
        <end position="363"/>
    </location>
</feature>
<evidence type="ECO:0000313" key="2">
    <source>
        <dbReference type="EMBL" id="PIL28524.1"/>
    </source>
</evidence>
<dbReference type="EMBL" id="AYKW01000023">
    <property type="protein sequence ID" value="PIL28524.1"/>
    <property type="molecule type" value="Genomic_DNA"/>
</dbReference>
<feature type="compositionally biased region" description="Low complexity" evidence="1">
    <location>
        <begin position="70"/>
        <end position="79"/>
    </location>
</feature>
<dbReference type="AlphaFoldDB" id="A0A2G8S463"/>
<feature type="compositionally biased region" description="Polar residues" evidence="1">
    <location>
        <begin position="236"/>
        <end position="250"/>
    </location>
</feature>
<feature type="compositionally biased region" description="Low complexity" evidence="1">
    <location>
        <begin position="293"/>
        <end position="304"/>
    </location>
</feature>
<feature type="region of interest" description="Disordered" evidence="1">
    <location>
        <begin position="70"/>
        <end position="93"/>
    </location>
</feature>
<dbReference type="OrthoDB" id="2766388at2759"/>